<keyword evidence="3" id="KW-1185">Reference proteome</keyword>
<dbReference type="Proteomes" id="UP000054018">
    <property type="component" value="Unassembled WGS sequence"/>
</dbReference>
<dbReference type="EMBL" id="KN833925">
    <property type="protein sequence ID" value="KIK14721.1"/>
    <property type="molecule type" value="Genomic_DNA"/>
</dbReference>
<dbReference type="HOGENOM" id="CLU_2590660_0_0_1"/>
<gene>
    <name evidence="2" type="ORF">PISMIDRAFT_345473</name>
</gene>
<feature type="region of interest" description="Disordered" evidence="1">
    <location>
        <begin position="1"/>
        <end position="27"/>
    </location>
</feature>
<reference evidence="2 3" key="1">
    <citation type="submission" date="2014-04" db="EMBL/GenBank/DDBJ databases">
        <authorList>
            <consortium name="DOE Joint Genome Institute"/>
            <person name="Kuo A."/>
            <person name="Kohler A."/>
            <person name="Costa M.D."/>
            <person name="Nagy L.G."/>
            <person name="Floudas D."/>
            <person name="Copeland A."/>
            <person name="Barry K.W."/>
            <person name="Cichocki N."/>
            <person name="Veneault-Fourrey C."/>
            <person name="LaButti K."/>
            <person name="Lindquist E.A."/>
            <person name="Lipzen A."/>
            <person name="Lundell T."/>
            <person name="Morin E."/>
            <person name="Murat C."/>
            <person name="Sun H."/>
            <person name="Tunlid A."/>
            <person name="Henrissat B."/>
            <person name="Grigoriev I.V."/>
            <person name="Hibbett D.S."/>
            <person name="Martin F."/>
            <person name="Nordberg H.P."/>
            <person name="Cantor M.N."/>
            <person name="Hua S.X."/>
        </authorList>
    </citation>
    <scope>NUCLEOTIDE SEQUENCE [LARGE SCALE GENOMIC DNA]</scope>
    <source>
        <strain evidence="2 3">441</strain>
    </source>
</reference>
<proteinExistence type="predicted"/>
<evidence type="ECO:0000313" key="2">
    <source>
        <dbReference type="EMBL" id="KIK14721.1"/>
    </source>
</evidence>
<accession>A0A0C9YDE7</accession>
<evidence type="ECO:0000313" key="3">
    <source>
        <dbReference type="Proteomes" id="UP000054018"/>
    </source>
</evidence>
<evidence type="ECO:0000256" key="1">
    <source>
        <dbReference type="SAM" id="MobiDB-lite"/>
    </source>
</evidence>
<protein>
    <submittedName>
        <fullName evidence="2">Uncharacterized protein</fullName>
    </submittedName>
</protein>
<dbReference type="AlphaFoldDB" id="A0A0C9YDE7"/>
<sequence>MGSKTNTLSKSKDYQSFGGVLTESGNYTRRDPEHRAFVTILSCYFIRQCTGLQARLILCRRDYSDVERLGNGCRGHHRKN</sequence>
<name>A0A0C9YDE7_9AGAM</name>
<organism evidence="2 3">
    <name type="scientific">Pisolithus microcarpus 441</name>
    <dbReference type="NCBI Taxonomy" id="765257"/>
    <lineage>
        <taxon>Eukaryota</taxon>
        <taxon>Fungi</taxon>
        <taxon>Dikarya</taxon>
        <taxon>Basidiomycota</taxon>
        <taxon>Agaricomycotina</taxon>
        <taxon>Agaricomycetes</taxon>
        <taxon>Agaricomycetidae</taxon>
        <taxon>Boletales</taxon>
        <taxon>Sclerodermatineae</taxon>
        <taxon>Pisolithaceae</taxon>
        <taxon>Pisolithus</taxon>
    </lineage>
</organism>
<reference evidence="3" key="2">
    <citation type="submission" date="2015-01" db="EMBL/GenBank/DDBJ databases">
        <title>Evolutionary Origins and Diversification of the Mycorrhizal Mutualists.</title>
        <authorList>
            <consortium name="DOE Joint Genome Institute"/>
            <consortium name="Mycorrhizal Genomics Consortium"/>
            <person name="Kohler A."/>
            <person name="Kuo A."/>
            <person name="Nagy L.G."/>
            <person name="Floudas D."/>
            <person name="Copeland A."/>
            <person name="Barry K.W."/>
            <person name="Cichocki N."/>
            <person name="Veneault-Fourrey C."/>
            <person name="LaButti K."/>
            <person name="Lindquist E.A."/>
            <person name="Lipzen A."/>
            <person name="Lundell T."/>
            <person name="Morin E."/>
            <person name="Murat C."/>
            <person name="Riley R."/>
            <person name="Ohm R."/>
            <person name="Sun H."/>
            <person name="Tunlid A."/>
            <person name="Henrissat B."/>
            <person name="Grigoriev I.V."/>
            <person name="Hibbett D.S."/>
            <person name="Martin F."/>
        </authorList>
    </citation>
    <scope>NUCLEOTIDE SEQUENCE [LARGE SCALE GENOMIC DNA]</scope>
    <source>
        <strain evidence="3">441</strain>
    </source>
</reference>